<dbReference type="InterPro" id="IPR002401">
    <property type="entry name" value="Cyt_P450_E_grp-I"/>
</dbReference>
<dbReference type="GO" id="GO:0005506">
    <property type="term" value="F:iron ion binding"/>
    <property type="evidence" value="ECO:0007669"/>
    <property type="project" value="InterPro"/>
</dbReference>
<dbReference type="PANTHER" id="PTHR24300">
    <property type="entry name" value="CYTOCHROME P450 508A4-RELATED"/>
    <property type="match status" value="1"/>
</dbReference>
<dbReference type="Proteomes" id="UP000887577">
    <property type="component" value="Unplaced"/>
</dbReference>
<dbReference type="Gene3D" id="1.10.630.10">
    <property type="entry name" value="Cytochrome P450"/>
    <property type="match status" value="1"/>
</dbReference>
<dbReference type="WBParaSite" id="PSU_v2.g18632.t1">
    <property type="protein sequence ID" value="PSU_v2.g18632.t1"/>
    <property type="gene ID" value="PSU_v2.g18632"/>
</dbReference>
<keyword evidence="4" id="KW-0503">Monooxygenase</keyword>
<proteinExistence type="inferred from homology"/>
<dbReference type="InterPro" id="IPR036396">
    <property type="entry name" value="Cyt_P450_sf"/>
</dbReference>
<keyword evidence="5" id="KW-0175">Coiled coil</keyword>
<dbReference type="GO" id="GO:0005737">
    <property type="term" value="C:cytoplasm"/>
    <property type="evidence" value="ECO:0007669"/>
    <property type="project" value="TreeGrafter"/>
</dbReference>
<comment type="similarity">
    <text evidence="1">Belongs to the cytochrome P450 family.</text>
</comment>
<protein>
    <submittedName>
        <fullName evidence="7">Cytochrome P450</fullName>
    </submittedName>
</protein>
<feature type="coiled-coil region" evidence="5">
    <location>
        <begin position="80"/>
        <end position="107"/>
    </location>
</feature>
<keyword evidence="4" id="KW-0560">Oxidoreductase</keyword>
<dbReference type="SUPFAM" id="SSF48264">
    <property type="entry name" value="Cytochrome P450"/>
    <property type="match status" value="1"/>
</dbReference>
<evidence type="ECO:0000313" key="7">
    <source>
        <dbReference type="WBParaSite" id="PSU_v2.g18632.t1"/>
    </source>
</evidence>
<evidence type="ECO:0000256" key="4">
    <source>
        <dbReference type="ARBA" id="ARBA00023033"/>
    </source>
</evidence>
<name>A0A914YII3_9BILA</name>
<evidence type="ECO:0000256" key="2">
    <source>
        <dbReference type="ARBA" id="ARBA00022723"/>
    </source>
</evidence>
<dbReference type="PANTHER" id="PTHR24300:SF375">
    <property type="entry name" value="CYTOCHROME P450 FAMILY"/>
    <property type="match status" value="1"/>
</dbReference>
<dbReference type="InterPro" id="IPR050182">
    <property type="entry name" value="Cytochrome_P450_fam2"/>
</dbReference>
<dbReference type="GO" id="GO:0006082">
    <property type="term" value="P:organic acid metabolic process"/>
    <property type="evidence" value="ECO:0007669"/>
    <property type="project" value="TreeGrafter"/>
</dbReference>
<evidence type="ECO:0000256" key="5">
    <source>
        <dbReference type="SAM" id="Coils"/>
    </source>
</evidence>
<reference evidence="7" key="1">
    <citation type="submission" date="2022-11" db="UniProtKB">
        <authorList>
            <consortium name="WormBaseParasite"/>
        </authorList>
    </citation>
    <scope>IDENTIFICATION</scope>
</reference>
<keyword evidence="6" id="KW-1185">Reference proteome</keyword>
<dbReference type="GO" id="GO:0006805">
    <property type="term" value="P:xenobiotic metabolic process"/>
    <property type="evidence" value="ECO:0007669"/>
    <property type="project" value="TreeGrafter"/>
</dbReference>
<evidence type="ECO:0000256" key="3">
    <source>
        <dbReference type="ARBA" id="ARBA00023004"/>
    </source>
</evidence>
<organism evidence="6 7">
    <name type="scientific">Panagrolaimus superbus</name>
    <dbReference type="NCBI Taxonomy" id="310955"/>
    <lineage>
        <taxon>Eukaryota</taxon>
        <taxon>Metazoa</taxon>
        <taxon>Ecdysozoa</taxon>
        <taxon>Nematoda</taxon>
        <taxon>Chromadorea</taxon>
        <taxon>Rhabditida</taxon>
        <taxon>Tylenchina</taxon>
        <taxon>Panagrolaimomorpha</taxon>
        <taxon>Panagrolaimoidea</taxon>
        <taxon>Panagrolaimidae</taxon>
        <taxon>Panagrolaimus</taxon>
    </lineage>
</organism>
<keyword evidence="3" id="KW-0408">Iron</keyword>
<accession>A0A914YII3</accession>
<dbReference type="GO" id="GO:0016712">
    <property type="term" value="F:oxidoreductase activity, acting on paired donors, with incorporation or reduction of molecular oxygen, reduced flavin or flavoprotein as one donor, and incorporation of one atom of oxygen"/>
    <property type="evidence" value="ECO:0007669"/>
    <property type="project" value="TreeGrafter"/>
</dbReference>
<keyword evidence="2" id="KW-0479">Metal-binding</keyword>
<evidence type="ECO:0000313" key="6">
    <source>
        <dbReference type="Proteomes" id="UP000887577"/>
    </source>
</evidence>
<dbReference type="Pfam" id="PF00067">
    <property type="entry name" value="p450"/>
    <property type="match status" value="1"/>
</dbReference>
<dbReference type="GO" id="GO:0020037">
    <property type="term" value="F:heme binding"/>
    <property type="evidence" value="ECO:0007669"/>
    <property type="project" value="InterPro"/>
</dbReference>
<sequence>MLDKPVVSFNKFELIQEAFVKNADAFAGRPKTQETSKLLRGGIYGIVLTDGELWREHRRFALHVLRNFGLGKNLMQERVLNEVSWMIEEMKKQIKNGQKEISVQNNIDVAVGSIINLLIFGYAFHEVSYQF</sequence>
<dbReference type="PRINTS" id="PR00463">
    <property type="entry name" value="EP450I"/>
</dbReference>
<evidence type="ECO:0000256" key="1">
    <source>
        <dbReference type="ARBA" id="ARBA00010617"/>
    </source>
</evidence>
<dbReference type="AlphaFoldDB" id="A0A914YII3"/>
<dbReference type="InterPro" id="IPR001128">
    <property type="entry name" value="Cyt_P450"/>
</dbReference>